<dbReference type="Proteomes" id="UP000001818">
    <property type="component" value="Chromosome"/>
</dbReference>
<dbReference type="HOGENOM" id="CLU_389258_0_0_5"/>
<proteinExistence type="predicted"/>
<accession>Q131R8</accession>
<dbReference type="KEGG" id="rpd:RPD_3952"/>
<reference evidence="1 2" key="1">
    <citation type="submission" date="2006-03" db="EMBL/GenBank/DDBJ databases">
        <title>Complete sequence of Rhodopseudomonas palustris BisB5.</title>
        <authorList>
            <consortium name="US DOE Joint Genome Institute"/>
            <person name="Copeland A."/>
            <person name="Lucas S."/>
            <person name="Lapidus A."/>
            <person name="Barry K."/>
            <person name="Detter J.C."/>
            <person name="Glavina del Rio T."/>
            <person name="Hammon N."/>
            <person name="Israni S."/>
            <person name="Dalin E."/>
            <person name="Tice H."/>
            <person name="Pitluck S."/>
            <person name="Chain P."/>
            <person name="Malfatti S."/>
            <person name="Shin M."/>
            <person name="Vergez L."/>
            <person name="Schmutz J."/>
            <person name="Larimer F."/>
            <person name="Land M."/>
            <person name="Hauser L."/>
            <person name="Pelletier D.A."/>
            <person name="Kyrpides N."/>
            <person name="Lykidis A."/>
            <person name="Oda Y."/>
            <person name="Harwood C.S."/>
            <person name="Richardson P."/>
        </authorList>
    </citation>
    <scope>NUCLEOTIDE SEQUENCE [LARGE SCALE GENOMIC DNA]</scope>
    <source>
        <strain evidence="1 2">BisB5</strain>
    </source>
</reference>
<evidence type="ECO:0000313" key="2">
    <source>
        <dbReference type="Proteomes" id="UP000001818"/>
    </source>
</evidence>
<sequence>MSGDLNPFRPTRWEHQRTGHHLIWFARTGEALTGEKSVYIRGSRGSGKTTLLKSICWEDLTRNPSLRLQRQFDDFSFVGVYIKFPDHISGSLSYSNGAKIYPHAPSPEFEMHRFFSLAVELVCLDRCLTACHDLRIAQAISMPATTEHDLVQETLREFPKLALFGDRPASFLSLAQTCRQLVREMNQACGRGTVEHISEIIPPREPGELLVFVTERLSAIVRRADNTEPSDVGFKFCLDDCEVLSPLQQRSLNTLVRMSKHPVSWVVSSVGSFFDTSGTFIDQQPLTDHDRRVETLDSRQPEEFRSLCQAVLSLRLYFSVSETTRNAYKGHLEDFFSINDRLGHRDVNDLFHAIVKASTSPLATRVASTASALRTALWDIDRRYRGRYPARSNDYPYYQAYVLLLWNGHEDAFSSDFSHADELRVPTIASMLEDQAFEAWLRRKQSAALLHFASRLGFRRLPYGGVPMITALADSSIRDFLEIVGEIFDFYCIKHKIDNDATNALDRFATSRTQIGWPIQQRGIYDASTSYLSGISNRSELDANTVTQFIDGLGQYTAVLQSNPNDPTTLGRAERGVFTVRFPRKVIDTDGAGVGAEDFVWNVIRQAELAGYIRTTAIRLSAASGKQPHDSDERIISFRLHHRFAPHFRFSHRGAYEPVALAVDDLVSLLDRINQVNAIAWAQRMASRSAKLDAGSQLSLELPGLDRED</sequence>
<evidence type="ECO:0000313" key="1">
    <source>
        <dbReference type="EMBL" id="ABE41171.1"/>
    </source>
</evidence>
<protein>
    <submittedName>
        <fullName evidence="1">Uncharacterized protein</fullName>
    </submittedName>
</protein>
<dbReference type="STRING" id="316057.RPD_3952"/>
<dbReference type="EMBL" id="CP000283">
    <property type="protein sequence ID" value="ABE41171.1"/>
    <property type="molecule type" value="Genomic_DNA"/>
</dbReference>
<dbReference type="Pfam" id="PF24389">
    <property type="entry name" value="ORC-CDC6-like"/>
    <property type="match status" value="1"/>
</dbReference>
<dbReference type="InterPro" id="IPR056955">
    <property type="entry name" value="ORC-CDC6-like"/>
</dbReference>
<name>Q131R8_RHOPS</name>
<gene>
    <name evidence="1" type="ordered locus">RPD_3952</name>
</gene>
<organism evidence="1 2">
    <name type="scientific">Rhodopseudomonas palustris (strain BisB5)</name>
    <dbReference type="NCBI Taxonomy" id="316057"/>
    <lineage>
        <taxon>Bacteria</taxon>
        <taxon>Pseudomonadati</taxon>
        <taxon>Pseudomonadota</taxon>
        <taxon>Alphaproteobacteria</taxon>
        <taxon>Hyphomicrobiales</taxon>
        <taxon>Nitrobacteraceae</taxon>
        <taxon>Rhodopseudomonas</taxon>
    </lineage>
</organism>
<dbReference type="AlphaFoldDB" id="Q131R8"/>